<dbReference type="SUPFAM" id="SSF51735">
    <property type="entry name" value="NAD(P)-binding Rossmann-fold domains"/>
    <property type="match status" value="1"/>
</dbReference>
<keyword evidence="3 6" id="KW-0560">Oxidoreductase</keyword>
<name>A0ABT9VRY2_9BACI</name>
<gene>
    <name evidence="6" type="ORF">J2S06_002731</name>
</gene>
<reference evidence="6 7" key="1">
    <citation type="submission" date="2023-07" db="EMBL/GenBank/DDBJ databases">
        <title>Genomic Encyclopedia of Type Strains, Phase IV (KMG-IV): sequencing the most valuable type-strain genomes for metagenomic binning, comparative biology and taxonomic classification.</title>
        <authorList>
            <person name="Goeker M."/>
        </authorList>
    </citation>
    <scope>NUCLEOTIDE SEQUENCE [LARGE SCALE GENOMIC DNA]</scope>
    <source>
        <strain evidence="6 7">DSM 19092</strain>
    </source>
</reference>
<evidence type="ECO:0000256" key="2">
    <source>
        <dbReference type="ARBA" id="ARBA00022833"/>
    </source>
</evidence>
<dbReference type="CDD" id="cd08260">
    <property type="entry name" value="Zn_ADH6"/>
    <property type="match status" value="1"/>
</dbReference>
<dbReference type="InterPro" id="IPR002328">
    <property type="entry name" value="ADH_Zn_CS"/>
</dbReference>
<dbReference type="PANTHER" id="PTHR43401:SF5">
    <property type="entry name" value="ALCOHOL DEHYDROGENASE-RELATED"/>
    <property type="match status" value="1"/>
</dbReference>
<keyword evidence="1 4" id="KW-0479">Metal-binding</keyword>
<dbReference type="SMART" id="SM00829">
    <property type="entry name" value="PKS_ER"/>
    <property type="match status" value="1"/>
</dbReference>
<dbReference type="InterPro" id="IPR013154">
    <property type="entry name" value="ADH-like_N"/>
</dbReference>
<sequence length="351" mass="37739">MKAAKIIQHKKPLEIQTVSDPKPGSDDAVIKVEACGVCRSDWHAWQGDWSWIGLSPELPITPGHEFGGVVEEVGDNVKSFRPGDRVTVPFHSGCGRCEYCQKGVPNLCENIQIYGLVSGLEGGYAEYVLVRHADFNLIRLPDHVDSVSAAALGCRFMTGYHGIVRGKVEPGDWVAIHGAGGVGLSAIQVANALGAQVIAVDIDEEKLEMAKQEGAIAVVNAKKENVPEAIKEITKGGAQVSLDALGIKDTVLQSVLSLRKGGRHVQVGLTTAEEGGFVSIPVDLITASEIEFIGSIGNPNPDYYGLLNLVSAGRLNPKRLVEREINLTEVNEVFDNMTQFKTKGFNIITSF</sequence>
<comment type="caution">
    <text evidence="6">The sequence shown here is derived from an EMBL/GenBank/DDBJ whole genome shotgun (WGS) entry which is preliminary data.</text>
</comment>
<dbReference type="EMBL" id="JAUSTR010000019">
    <property type="protein sequence ID" value="MDQ0163625.1"/>
    <property type="molecule type" value="Genomic_DNA"/>
</dbReference>
<dbReference type="Pfam" id="PF00107">
    <property type="entry name" value="ADH_zinc_N"/>
    <property type="match status" value="1"/>
</dbReference>
<dbReference type="InterPro" id="IPR050129">
    <property type="entry name" value="Zn_alcohol_dh"/>
</dbReference>
<keyword evidence="2 4" id="KW-0862">Zinc</keyword>
<proteinExistence type="inferred from homology"/>
<protein>
    <submittedName>
        <fullName evidence="6">Propanol-preferring alcohol dehydrogenase</fullName>
        <ecNumber evidence="6">1.1.1.1</ecNumber>
    </submittedName>
</protein>
<keyword evidence="7" id="KW-1185">Reference proteome</keyword>
<dbReference type="Proteomes" id="UP001225646">
    <property type="component" value="Unassembled WGS sequence"/>
</dbReference>
<feature type="domain" description="Enoyl reductase (ER)" evidence="5">
    <location>
        <begin position="11"/>
        <end position="348"/>
    </location>
</feature>
<accession>A0ABT9VRY2</accession>
<dbReference type="EC" id="1.1.1.1" evidence="6"/>
<dbReference type="Pfam" id="PF08240">
    <property type="entry name" value="ADH_N"/>
    <property type="match status" value="1"/>
</dbReference>
<evidence type="ECO:0000256" key="4">
    <source>
        <dbReference type="RuleBase" id="RU361277"/>
    </source>
</evidence>
<evidence type="ECO:0000313" key="7">
    <source>
        <dbReference type="Proteomes" id="UP001225646"/>
    </source>
</evidence>
<dbReference type="PROSITE" id="PS00059">
    <property type="entry name" value="ADH_ZINC"/>
    <property type="match status" value="1"/>
</dbReference>
<dbReference type="InterPro" id="IPR011032">
    <property type="entry name" value="GroES-like_sf"/>
</dbReference>
<organism evidence="6 7">
    <name type="scientific">Aeribacillus alveayuensis</name>
    <dbReference type="NCBI Taxonomy" id="279215"/>
    <lineage>
        <taxon>Bacteria</taxon>
        <taxon>Bacillati</taxon>
        <taxon>Bacillota</taxon>
        <taxon>Bacilli</taxon>
        <taxon>Bacillales</taxon>
        <taxon>Bacillaceae</taxon>
        <taxon>Aeribacillus</taxon>
    </lineage>
</organism>
<dbReference type="InterPro" id="IPR020843">
    <property type="entry name" value="ER"/>
</dbReference>
<evidence type="ECO:0000256" key="3">
    <source>
        <dbReference type="ARBA" id="ARBA00023002"/>
    </source>
</evidence>
<comment type="cofactor">
    <cofactor evidence="4">
        <name>Zn(2+)</name>
        <dbReference type="ChEBI" id="CHEBI:29105"/>
    </cofactor>
</comment>
<dbReference type="SUPFAM" id="SSF50129">
    <property type="entry name" value="GroES-like"/>
    <property type="match status" value="1"/>
</dbReference>
<dbReference type="GO" id="GO:0004022">
    <property type="term" value="F:alcohol dehydrogenase (NAD+) activity"/>
    <property type="evidence" value="ECO:0007669"/>
    <property type="project" value="UniProtKB-EC"/>
</dbReference>
<dbReference type="InterPro" id="IPR013149">
    <property type="entry name" value="ADH-like_C"/>
</dbReference>
<evidence type="ECO:0000256" key="1">
    <source>
        <dbReference type="ARBA" id="ARBA00022723"/>
    </source>
</evidence>
<dbReference type="InterPro" id="IPR036291">
    <property type="entry name" value="NAD(P)-bd_dom_sf"/>
</dbReference>
<evidence type="ECO:0000259" key="5">
    <source>
        <dbReference type="SMART" id="SM00829"/>
    </source>
</evidence>
<comment type="similarity">
    <text evidence="4">Belongs to the zinc-containing alcohol dehydrogenase family.</text>
</comment>
<dbReference type="RefSeq" id="WP_044747429.1">
    <property type="nucleotide sequence ID" value="NZ_JAUSTR010000019.1"/>
</dbReference>
<dbReference type="Gene3D" id="3.90.180.10">
    <property type="entry name" value="Medium-chain alcohol dehydrogenases, catalytic domain"/>
    <property type="match status" value="1"/>
</dbReference>
<dbReference type="PANTHER" id="PTHR43401">
    <property type="entry name" value="L-THREONINE 3-DEHYDROGENASE"/>
    <property type="match status" value="1"/>
</dbReference>
<evidence type="ECO:0000313" key="6">
    <source>
        <dbReference type="EMBL" id="MDQ0163625.1"/>
    </source>
</evidence>